<comment type="caution">
    <text evidence="7">The sequence shown here is derived from an EMBL/GenBank/DDBJ whole genome shotgun (WGS) entry which is preliminary data.</text>
</comment>
<evidence type="ECO:0000256" key="5">
    <source>
        <dbReference type="SAM" id="Coils"/>
    </source>
</evidence>
<organism evidence="7 8">
    <name type="scientific">Orchesella dallaii</name>
    <dbReference type="NCBI Taxonomy" id="48710"/>
    <lineage>
        <taxon>Eukaryota</taxon>
        <taxon>Metazoa</taxon>
        <taxon>Ecdysozoa</taxon>
        <taxon>Arthropoda</taxon>
        <taxon>Hexapoda</taxon>
        <taxon>Collembola</taxon>
        <taxon>Entomobryomorpha</taxon>
        <taxon>Entomobryoidea</taxon>
        <taxon>Orchesellidae</taxon>
        <taxon>Orchesellinae</taxon>
        <taxon>Orchesella</taxon>
    </lineage>
</organism>
<protein>
    <recommendedName>
        <fullName evidence="6">GB1/RHD3-type G domain-containing protein</fullName>
    </recommendedName>
</protein>
<dbReference type="Gene3D" id="1.20.58.420">
    <property type="entry name" value="AHSP"/>
    <property type="match status" value="1"/>
</dbReference>
<reference evidence="7 8" key="1">
    <citation type="submission" date="2024-08" db="EMBL/GenBank/DDBJ databases">
        <authorList>
            <person name="Cucini C."/>
            <person name="Frati F."/>
        </authorList>
    </citation>
    <scope>NUCLEOTIDE SEQUENCE [LARGE SCALE GENOMIC DNA]</scope>
</reference>
<proteinExistence type="inferred from homology"/>
<dbReference type="InterPro" id="IPR015894">
    <property type="entry name" value="Guanylate-bd_N"/>
</dbReference>
<dbReference type="Pfam" id="PF02263">
    <property type="entry name" value="GBP"/>
    <property type="match status" value="1"/>
</dbReference>
<evidence type="ECO:0000259" key="6">
    <source>
        <dbReference type="PROSITE" id="PS51715"/>
    </source>
</evidence>
<feature type="coiled-coil region" evidence="5">
    <location>
        <begin position="435"/>
        <end position="519"/>
    </location>
</feature>
<keyword evidence="8" id="KW-1185">Reference proteome</keyword>
<keyword evidence="3" id="KW-0342">GTP-binding</keyword>
<dbReference type="SUPFAM" id="SSF48340">
    <property type="entry name" value="Interferon-induced guanylate-binding protein 1 (GBP1), C-terminal domain"/>
    <property type="match status" value="1"/>
</dbReference>
<dbReference type="Gene3D" id="3.40.50.300">
    <property type="entry name" value="P-loop containing nucleotide triphosphate hydrolases"/>
    <property type="match status" value="1"/>
</dbReference>
<dbReference type="SUPFAM" id="SSF52540">
    <property type="entry name" value="P-loop containing nucleoside triphosphate hydrolases"/>
    <property type="match status" value="1"/>
</dbReference>
<dbReference type="InterPro" id="IPR036543">
    <property type="entry name" value="Guanylate-bd_C_sf"/>
</dbReference>
<evidence type="ECO:0000313" key="8">
    <source>
        <dbReference type="Proteomes" id="UP001642540"/>
    </source>
</evidence>
<sequence>MSNVSEKNEQLQKSSGSVTILELVDGKQSGNGRLKVDISHLLRMLSQIGSRPVVIISINGKQRSGKSFLVNQFIRYLKYSDKEENWLDKALDSGFEWRGDLQRVTSGIKIWHEPLYVKVGGSEIAVIIMDTQGLHDQKTGVQENAIIFGMSVLLSSVFIFNEKNVADDSLQYLCSFLEFAKYATGDSGSKDILMFQKLILLMRDFHADGFAYGYYDDTNCPPRQTVNLKNMIFELTSDMHREARDTRSSIDACFEKVCVYAMCGPGNRFPNKYKDSREWDSDFKASVVDFVITVLNPDYIKSSTKQVFGQEITGERLKGYVTKWAQLIQEAEGMIHFQTVFESTAEMFYINKIEEGCSEYKNKMTTHLEGNQTGSSDLHTFHEVLVVNIVAEFSSGKVLGGASMLAKYKKILLQRLNGLKEGFVRVNDANYAAEQKRLLAEKESVEAQFLALQQKHQTIKQLAISTAERRYQKSLSKLRAAQERVQRSRKGRIFYGVEVQKLQQVVQDAELQLNVARNA</sequence>
<keyword evidence="5" id="KW-0175">Coiled coil</keyword>
<evidence type="ECO:0000256" key="4">
    <source>
        <dbReference type="PROSITE-ProRule" id="PRU01052"/>
    </source>
</evidence>
<comment type="similarity">
    <text evidence="4">Belongs to the TRAFAC class dynamin-like GTPase superfamily. GB1/RHD3 GTPase family.</text>
</comment>
<keyword evidence="2" id="KW-0378">Hydrolase</keyword>
<dbReference type="PROSITE" id="PS51715">
    <property type="entry name" value="G_GB1_RHD3"/>
    <property type="match status" value="1"/>
</dbReference>
<gene>
    <name evidence="7" type="ORF">ODALV1_LOCUS19682</name>
</gene>
<accession>A0ABP1R7W2</accession>
<dbReference type="InterPro" id="IPR030386">
    <property type="entry name" value="G_GB1_RHD3_dom"/>
</dbReference>
<keyword evidence="1" id="KW-0547">Nucleotide-binding</keyword>
<dbReference type="Proteomes" id="UP001642540">
    <property type="component" value="Unassembled WGS sequence"/>
</dbReference>
<name>A0ABP1R7W2_9HEXA</name>
<evidence type="ECO:0000256" key="3">
    <source>
        <dbReference type="ARBA" id="ARBA00023134"/>
    </source>
</evidence>
<evidence type="ECO:0000256" key="2">
    <source>
        <dbReference type="ARBA" id="ARBA00022801"/>
    </source>
</evidence>
<feature type="domain" description="GB1/RHD3-type G" evidence="6">
    <location>
        <begin position="50"/>
        <end position="161"/>
    </location>
</feature>
<evidence type="ECO:0000256" key="1">
    <source>
        <dbReference type="ARBA" id="ARBA00022741"/>
    </source>
</evidence>
<dbReference type="EMBL" id="CAXLJM020000067">
    <property type="protein sequence ID" value="CAL8122118.1"/>
    <property type="molecule type" value="Genomic_DNA"/>
</dbReference>
<dbReference type="PANTHER" id="PTHR10751">
    <property type="entry name" value="GUANYLATE BINDING PROTEIN"/>
    <property type="match status" value="1"/>
</dbReference>
<dbReference type="InterPro" id="IPR027417">
    <property type="entry name" value="P-loop_NTPase"/>
</dbReference>
<evidence type="ECO:0000313" key="7">
    <source>
        <dbReference type="EMBL" id="CAL8122118.1"/>
    </source>
</evidence>